<comment type="caution">
    <text evidence="2">The sequence shown here is derived from an EMBL/GenBank/DDBJ whole genome shotgun (WGS) entry which is preliminary data.</text>
</comment>
<gene>
    <name evidence="2" type="ORF">NPX13_g4536</name>
</gene>
<dbReference type="EMBL" id="JANPWZ010000648">
    <property type="protein sequence ID" value="KAJ3573917.1"/>
    <property type="molecule type" value="Genomic_DNA"/>
</dbReference>
<dbReference type="AlphaFoldDB" id="A0A9W8NGB5"/>
<protein>
    <recommendedName>
        <fullName evidence="4">Kazal-like domain-containing protein</fullName>
    </recommendedName>
</protein>
<evidence type="ECO:0008006" key="4">
    <source>
        <dbReference type="Google" id="ProtNLM"/>
    </source>
</evidence>
<name>A0A9W8NGB5_9PEZI</name>
<keyword evidence="1" id="KW-0732">Signal</keyword>
<organism evidence="2 3">
    <name type="scientific">Xylaria arbuscula</name>
    <dbReference type="NCBI Taxonomy" id="114810"/>
    <lineage>
        <taxon>Eukaryota</taxon>
        <taxon>Fungi</taxon>
        <taxon>Dikarya</taxon>
        <taxon>Ascomycota</taxon>
        <taxon>Pezizomycotina</taxon>
        <taxon>Sordariomycetes</taxon>
        <taxon>Xylariomycetidae</taxon>
        <taxon>Xylariales</taxon>
        <taxon>Xylariaceae</taxon>
        <taxon>Xylaria</taxon>
    </lineage>
</organism>
<dbReference type="Proteomes" id="UP001148614">
    <property type="component" value="Unassembled WGS sequence"/>
</dbReference>
<sequence>MQLRLIPLVLAVATAAMRLPNVQTKGLAKRQIDHCDDALSKEAMYDCPKPEGHILNPDGTCGNGKYDPDVYCNIYCEVRRYTFLGPEQRGPGNFGEAQLKSSILGLEEGEEITYSAGISIGVDPSLNDAFSMGASFQYHPGSLGGYWGPGSMIALCDDSRITTVGNVCSTAPVLNSEGNPRTVWAVKYVDKLGNAAPLKQQSPSYQDAVSSLGDF</sequence>
<evidence type="ECO:0000313" key="3">
    <source>
        <dbReference type="Proteomes" id="UP001148614"/>
    </source>
</evidence>
<feature type="signal peptide" evidence="1">
    <location>
        <begin position="1"/>
        <end position="24"/>
    </location>
</feature>
<feature type="chain" id="PRO_5040751533" description="Kazal-like domain-containing protein" evidence="1">
    <location>
        <begin position="25"/>
        <end position="215"/>
    </location>
</feature>
<keyword evidence="3" id="KW-1185">Reference proteome</keyword>
<accession>A0A9W8NGB5</accession>
<reference evidence="2" key="1">
    <citation type="submission" date="2022-07" db="EMBL/GenBank/DDBJ databases">
        <title>Genome Sequence of Xylaria arbuscula.</title>
        <authorList>
            <person name="Buettner E."/>
        </authorList>
    </citation>
    <scope>NUCLEOTIDE SEQUENCE</scope>
    <source>
        <strain evidence="2">VT107</strain>
    </source>
</reference>
<evidence type="ECO:0000313" key="2">
    <source>
        <dbReference type="EMBL" id="KAJ3573917.1"/>
    </source>
</evidence>
<evidence type="ECO:0000256" key="1">
    <source>
        <dbReference type="SAM" id="SignalP"/>
    </source>
</evidence>
<proteinExistence type="predicted"/>